<evidence type="ECO:0000313" key="4">
    <source>
        <dbReference type="Proteomes" id="UP000800097"/>
    </source>
</evidence>
<reference evidence="3" key="1">
    <citation type="journal article" date="2020" name="Stud. Mycol.">
        <title>101 Dothideomycetes genomes: a test case for predicting lifestyles and emergence of pathogens.</title>
        <authorList>
            <person name="Haridas S."/>
            <person name="Albert R."/>
            <person name="Binder M."/>
            <person name="Bloem J."/>
            <person name="Labutti K."/>
            <person name="Salamov A."/>
            <person name="Andreopoulos B."/>
            <person name="Baker S."/>
            <person name="Barry K."/>
            <person name="Bills G."/>
            <person name="Bluhm B."/>
            <person name="Cannon C."/>
            <person name="Castanera R."/>
            <person name="Culley D."/>
            <person name="Daum C."/>
            <person name="Ezra D."/>
            <person name="Gonzalez J."/>
            <person name="Henrissat B."/>
            <person name="Kuo A."/>
            <person name="Liang C."/>
            <person name="Lipzen A."/>
            <person name="Lutzoni F."/>
            <person name="Magnuson J."/>
            <person name="Mondo S."/>
            <person name="Nolan M."/>
            <person name="Ohm R."/>
            <person name="Pangilinan J."/>
            <person name="Park H.-J."/>
            <person name="Ramirez L."/>
            <person name="Alfaro M."/>
            <person name="Sun H."/>
            <person name="Tritt A."/>
            <person name="Yoshinaga Y."/>
            <person name="Zwiers L.-H."/>
            <person name="Turgeon B."/>
            <person name="Goodwin S."/>
            <person name="Spatafora J."/>
            <person name="Crous P."/>
            <person name="Grigoriev I."/>
        </authorList>
    </citation>
    <scope>NUCLEOTIDE SEQUENCE</scope>
    <source>
        <strain evidence="3">CBS 379.55</strain>
    </source>
</reference>
<feature type="compositionally biased region" description="Basic residues" evidence="1">
    <location>
        <begin position="1"/>
        <end position="14"/>
    </location>
</feature>
<name>A0A6A6JXA6_WESOR</name>
<keyword evidence="4" id="KW-1185">Reference proteome</keyword>
<dbReference type="PANTHER" id="PTHR38790:SF8">
    <property type="entry name" value="F-BOX DOMAIN-CONTAINING PROTEIN"/>
    <property type="match status" value="1"/>
</dbReference>
<proteinExistence type="predicted"/>
<dbReference type="OrthoDB" id="4757095at2759"/>
<dbReference type="Proteomes" id="UP000800097">
    <property type="component" value="Unassembled WGS sequence"/>
</dbReference>
<dbReference type="RefSeq" id="XP_033658574.1">
    <property type="nucleotide sequence ID" value="XM_033797367.1"/>
</dbReference>
<gene>
    <name evidence="3" type="ORF">EI97DRAFT_429119</name>
</gene>
<feature type="domain" description="DUF7730" evidence="2">
    <location>
        <begin position="34"/>
        <end position="219"/>
    </location>
</feature>
<sequence>MPKSQSRQRPKPKKPATLSQYLRQPSSPKRTIGFLSLPGEIRNIVYEYYFEDGFRAELAAKGAVLGRPKLRTAKLFLPIHDLHGRMQGYRPKAIKTGTRTIRVSRKLGARSTGERVRTKWSSSLCPLILVCKRVYQETMRFLYQSTTFVFTAPWSIMNFLNTVPQKNLAHITKIQMHYSSYGHPEWADLAGFKEKHIMSWTKACKSLSEKLTSLRELEIWYNHNETCPHYSLYKPSLRPLYQFRRLSCSRPAVDTYPLISADECDNGASKPLRIVNVHFSTAMSRELKRMEPLHRIILSQVKTPRLEMHRLFGETIASAILGSSAKDASATIRAVWASYEFMQVLLGHLDDRW</sequence>
<dbReference type="Pfam" id="PF24864">
    <property type="entry name" value="DUF7730"/>
    <property type="match status" value="1"/>
</dbReference>
<evidence type="ECO:0000313" key="3">
    <source>
        <dbReference type="EMBL" id="KAF2281037.1"/>
    </source>
</evidence>
<evidence type="ECO:0000256" key="1">
    <source>
        <dbReference type="SAM" id="MobiDB-lite"/>
    </source>
</evidence>
<feature type="region of interest" description="Disordered" evidence="1">
    <location>
        <begin position="1"/>
        <end position="22"/>
    </location>
</feature>
<dbReference type="GeneID" id="54550542"/>
<dbReference type="AlphaFoldDB" id="A0A6A6JXA6"/>
<dbReference type="PANTHER" id="PTHR38790">
    <property type="entry name" value="2EXR DOMAIN-CONTAINING PROTEIN-RELATED"/>
    <property type="match status" value="1"/>
</dbReference>
<organism evidence="3 4">
    <name type="scientific">Westerdykella ornata</name>
    <dbReference type="NCBI Taxonomy" id="318751"/>
    <lineage>
        <taxon>Eukaryota</taxon>
        <taxon>Fungi</taxon>
        <taxon>Dikarya</taxon>
        <taxon>Ascomycota</taxon>
        <taxon>Pezizomycotina</taxon>
        <taxon>Dothideomycetes</taxon>
        <taxon>Pleosporomycetidae</taxon>
        <taxon>Pleosporales</taxon>
        <taxon>Sporormiaceae</taxon>
        <taxon>Westerdykella</taxon>
    </lineage>
</organism>
<dbReference type="EMBL" id="ML986484">
    <property type="protein sequence ID" value="KAF2281037.1"/>
    <property type="molecule type" value="Genomic_DNA"/>
</dbReference>
<evidence type="ECO:0000259" key="2">
    <source>
        <dbReference type="Pfam" id="PF24864"/>
    </source>
</evidence>
<protein>
    <recommendedName>
        <fullName evidence="2">DUF7730 domain-containing protein</fullName>
    </recommendedName>
</protein>
<accession>A0A6A6JXA6</accession>
<dbReference type="InterPro" id="IPR056632">
    <property type="entry name" value="DUF7730"/>
</dbReference>